<dbReference type="InterPro" id="IPR014928">
    <property type="entry name" value="Serine_rich_dom"/>
</dbReference>
<keyword evidence="5" id="KW-0963">Cytoplasm</keyword>
<dbReference type="Proteomes" id="UP001266305">
    <property type="component" value="Unassembled WGS sequence"/>
</dbReference>
<proteinExistence type="inferred from homology"/>
<comment type="subcellular location">
    <subcellularLocation>
        <location evidence="1">Cell junction</location>
        <location evidence="1">Focal adhesion</location>
    </subcellularLocation>
    <subcellularLocation>
        <location evidence="2">Cytoplasm</location>
    </subcellularLocation>
</comment>
<sequence length="840" mass="93348">MQRGVALTLPELTRQILDELNPNALLARALYDNCPDCSDELAFSKGDILTILEQQVPESEGWWKCLLHGRQGLAPANRLQILTEVTADRLCPPFLRGLEEAPASSEETYQVPTLPHPPTPGPVYEQMRSWVEGPQPPAAQVYEFPDPPTSARIICEKTLSFPKQAILMLPRPVQASLSTLPSQVYDVPTQHWGPGALKPVFITLMMCSVIRHIMRAIKCLEPEKWQLYDIPASPKKAGLHPPAGQASAQGVPLISATTLRRGGYSTLPNPQKSEWIYDTPGKTSIRNTSLTSFAEESGPHIVPSSSSTFHNPPSGRAGSLTPQLNNRVPMQKKLSAPEIPSYDFLAPRDTFPLDTDVSYKVPSSFLIPRVEQQNTKPNIYDIPKAMSSLSPAGKELTKINKVSENSTGHNSSSFSRRTTSLSPEPKRLSVSSSDSRASIVSSCSTTSTDSSSSSSSEESAKELFLDLDMAKETAMALQHKVVSSVAGLMLFVSRKWRFRDYLEANIDAIHRATDHIEESVREFLDFAQGVHGTACNLTDSHLQNRIRDQIQTISNSYRILLETKESLDNRHWPLEVLVTDNVQNSPDDLERFVMVARMLPEDIKRFASIVIANGRLLFKQNDETVQLTPNAEFKCKKCIQPPQRETESYQNSTLSTKQREDEHSSELLKKNRANICGQKLPNLEEKEKPILEQRLDENKDLGVTNPGSLIPQPSSQQTPEKKPHLSEHCRLYFGALFKAISTFLSSLGSSQPPDILITQSKLVIMVGQKLVDTLCKETQERDVRNEILHSSSHLCSLLKDVALATKNAVLQYPSPAALGHLQAEAEKLEQHTRQFRGTLG</sequence>
<feature type="region of interest" description="Disordered" evidence="10">
    <location>
        <begin position="640"/>
        <end position="670"/>
    </location>
</feature>
<dbReference type="PANTHER" id="PTHR10654">
    <property type="entry name" value="CAS SCAFFOLDING PROTEIN"/>
    <property type="match status" value="1"/>
</dbReference>
<dbReference type="InterPro" id="IPR038319">
    <property type="entry name" value="Serine_rich_sf"/>
</dbReference>
<dbReference type="PANTHER" id="PTHR10654:SF19">
    <property type="entry name" value="CAS SCAFFOLDING PROTEIN FAMILY MEMBER 4"/>
    <property type="match status" value="1"/>
</dbReference>
<evidence type="ECO:0000256" key="7">
    <source>
        <dbReference type="ARBA" id="ARBA00022889"/>
    </source>
</evidence>
<dbReference type="PROSITE" id="PS50002">
    <property type="entry name" value="SH3"/>
    <property type="match status" value="1"/>
</dbReference>
<comment type="similarity">
    <text evidence="3">Belongs to the CAS family.</text>
</comment>
<organism evidence="12 13">
    <name type="scientific">Saguinus oedipus</name>
    <name type="common">Cotton-top tamarin</name>
    <name type="synonym">Oedipomidas oedipus</name>
    <dbReference type="NCBI Taxonomy" id="9490"/>
    <lineage>
        <taxon>Eukaryota</taxon>
        <taxon>Metazoa</taxon>
        <taxon>Chordata</taxon>
        <taxon>Craniata</taxon>
        <taxon>Vertebrata</taxon>
        <taxon>Euteleostomi</taxon>
        <taxon>Mammalia</taxon>
        <taxon>Eutheria</taxon>
        <taxon>Euarchontoglires</taxon>
        <taxon>Primates</taxon>
        <taxon>Haplorrhini</taxon>
        <taxon>Platyrrhini</taxon>
        <taxon>Cebidae</taxon>
        <taxon>Callitrichinae</taxon>
        <taxon>Saguinus</taxon>
    </lineage>
</organism>
<dbReference type="CDD" id="cd12000">
    <property type="entry name" value="SH3_CASS4"/>
    <property type="match status" value="1"/>
</dbReference>
<dbReference type="SMART" id="SM00326">
    <property type="entry name" value="SH3"/>
    <property type="match status" value="1"/>
</dbReference>
<dbReference type="Pfam" id="PF12026">
    <property type="entry name" value="CAS_C"/>
    <property type="match status" value="1"/>
</dbReference>
<dbReference type="InterPro" id="IPR021901">
    <property type="entry name" value="CAS_C"/>
</dbReference>
<evidence type="ECO:0000256" key="6">
    <source>
        <dbReference type="ARBA" id="ARBA00022553"/>
    </source>
</evidence>
<evidence type="ECO:0000256" key="3">
    <source>
        <dbReference type="ARBA" id="ARBA00007848"/>
    </source>
</evidence>
<keyword evidence="7" id="KW-0130">Cell adhesion</keyword>
<feature type="compositionally biased region" description="Basic and acidic residues" evidence="10">
    <location>
        <begin position="657"/>
        <end position="669"/>
    </location>
</feature>
<dbReference type="InterPro" id="IPR001452">
    <property type="entry name" value="SH3_domain"/>
</dbReference>
<evidence type="ECO:0000256" key="4">
    <source>
        <dbReference type="ARBA" id="ARBA00022443"/>
    </source>
</evidence>
<feature type="region of interest" description="Disordered" evidence="10">
    <location>
        <begin position="296"/>
        <end position="323"/>
    </location>
</feature>
<feature type="compositionally biased region" description="Polar residues" evidence="10">
    <location>
        <begin position="705"/>
        <end position="718"/>
    </location>
</feature>
<evidence type="ECO:0000256" key="5">
    <source>
        <dbReference type="ARBA" id="ARBA00022490"/>
    </source>
</evidence>
<dbReference type="Gene3D" id="1.20.120.230">
    <property type="entry name" value="Alpha-catenin/vinculin-like"/>
    <property type="match status" value="1"/>
</dbReference>
<evidence type="ECO:0000313" key="13">
    <source>
        <dbReference type="Proteomes" id="UP001266305"/>
    </source>
</evidence>
<evidence type="ECO:0000313" key="12">
    <source>
        <dbReference type="EMBL" id="KAK2110197.1"/>
    </source>
</evidence>
<keyword evidence="4 9" id="KW-0728">SH3 domain</keyword>
<comment type="caution">
    <text evidence="12">The sequence shown here is derived from an EMBL/GenBank/DDBJ whole genome shotgun (WGS) entry which is preliminary data.</text>
</comment>
<evidence type="ECO:0000256" key="1">
    <source>
        <dbReference type="ARBA" id="ARBA00004246"/>
    </source>
</evidence>
<protein>
    <submittedName>
        <fullName evidence="12">Cas scaffolding protein member 4</fullName>
    </submittedName>
</protein>
<gene>
    <name evidence="12" type="primary">CASS4</name>
    <name evidence="12" type="ORF">P7K49_009943</name>
</gene>
<keyword evidence="6" id="KW-0597">Phosphoprotein</keyword>
<dbReference type="Pfam" id="PF08824">
    <property type="entry name" value="Serine_rich"/>
    <property type="match status" value="1"/>
</dbReference>
<evidence type="ECO:0000256" key="9">
    <source>
        <dbReference type="PROSITE-ProRule" id="PRU00192"/>
    </source>
</evidence>
<keyword evidence="13" id="KW-1185">Reference proteome</keyword>
<evidence type="ECO:0000256" key="10">
    <source>
        <dbReference type="SAM" id="MobiDB-lite"/>
    </source>
</evidence>
<feature type="region of interest" description="Disordered" evidence="10">
    <location>
        <begin position="402"/>
        <end position="433"/>
    </location>
</feature>
<dbReference type="InterPro" id="IPR036028">
    <property type="entry name" value="SH3-like_dom_sf"/>
</dbReference>
<dbReference type="Gene3D" id="2.30.30.40">
    <property type="entry name" value="SH3 Domains"/>
    <property type="match status" value="1"/>
</dbReference>
<reference evidence="12 13" key="1">
    <citation type="submission" date="2023-05" db="EMBL/GenBank/DDBJ databases">
        <title>B98-5 Cell Line De Novo Hybrid Assembly: An Optical Mapping Approach.</title>
        <authorList>
            <person name="Kananen K."/>
            <person name="Auerbach J.A."/>
            <person name="Kautto E."/>
            <person name="Blachly J.S."/>
        </authorList>
    </citation>
    <scope>NUCLEOTIDE SEQUENCE [LARGE SCALE GENOMIC DNA]</scope>
    <source>
        <strain evidence="12">B95-8</strain>
        <tissue evidence="12">Cell line</tissue>
    </source>
</reference>
<feature type="compositionally biased region" description="Low complexity" evidence="10">
    <location>
        <begin position="411"/>
        <end position="422"/>
    </location>
</feature>
<accession>A0ABQ9VPM1</accession>
<dbReference type="Pfam" id="PF14604">
    <property type="entry name" value="SH3_9"/>
    <property type="match status" value="1"/>
</dbReference>
<dbReference type="CDD" id="cd11551">
    <property type="entry name" value="Serine_rich_CASS4"/>
    <property type="match status" value="1"/>
</dbReference>
<evidence type="ECO:0000256" key="2">
    <source>
        <dbReference type="ARBA" id="ARBA00004496"/>
    </source>
</evidence>
<feature type="region of interest" description="Disordered" evidence="10">
    <location>
        <begin position="701"/>
        <end position="723"/>
    </location>
</feature>
<dbReference type="Gene3D" id="1.20.120.830">
    <property type="entry name" value="Serine-rich domain"/>
    <property type="match status" value="1"/>
</dbReference>
<dbReference type="InterPro" id="IPR035744">
    <property type="entry name" value="CASS4_SH3"/>
</dbReference>
<dbReference type="SUPFAM" id="SSF50044">
    <property type="entry name" value="SH3-domain"/>
    <property type="match status" value="1"/>
</dbReference>
<dbReference type="EMBL" id="JASSZA010000005">
    <property type="protein sequence ID" value="KAK2110197.1"/>
    <property type="molecule type" value="Genomic_DNA"/>
</dbReference>
<name>A0ABQ9VPM1_SAGOE</name>
<keyword evidence="8" id="KW-0965">Cell junction</keyword>
<evidence type="ECO:0000259" key="11">
    <source>
        <dbReference type="PROSITE" id="PS50002"/>
    </source>
</evidence>
<feature type="domain" description="SH3" evidence="11">
    <location>
        <begin position="22"/>
        <end position="84"/>
    </location>
</feature>
<evidence type="ECO:0000256" key="8">
    <source>
        <dbReference type="ARBA" id="ARBA00022949"/>
    </source>
</evidence>
<dbReference type="InterPro" id="IPR037362">
    <property type="entry name" value="CAS_fam"/>
</dbReference>